<dbReference type="Gene3D" id="3.40.50.150">
    <property type="entry name" value="Vaccinia Virus protein VP39"/>
    <property type="match status" value="1"/>
</dbReference>
<keyword evidence="1" id="KW-0489">Methyltransferase</keyword>
<organism evidence="1 2">
    <name type="scientific">Candidatus Magnetobacterium casense</name>
    <dbReference type="NCBI Taxonomy" id="1455061"/>
    <lineage>
        <taxon>Bacteria</taxon>
        <taxon>Pseudomonadati</taxon>
        <taxon>Nitrospirota</taxon>
        <taxon>Thermodesulfovibrionia</taxon>
        <taxon>Thermodesulfovibrionales</taxon>
        <taxon>Candidatus Magnetobacteriaceae</taxon>
        <taxon>Candidatus Magnetobacterium</taxon>
    </lineage>
</organism>
<reference evidence="1 2" key="1">
    <citation type="journal article" date="2020" name="J Geophys Res Biogeosci">
        <title>Magnetotaxis as an Adaptation to Enable Bacterial Shuttling of Microbial Sulfur and Sulfur Cycling Across Aquatic Oxic#Anoxic Interfaces.</title>
        <authorList>
            <person name="Li J."/>
            <person name="Liu P."/>
            <person name="Wang J."/>
            <person name="Roberts A.P."/>
            <person name="Pan Y."/>
        </authorList>
    </citation>
    <scope>NUCLEOTIDE SEQUENCE [LARGE SCALE GENOMIC DNA]</scope>
    <source>
        <strain evidence="1 2">MYR-1_YQ</strain>
    </source>
</reference>
<dbReference type="InterPro" id="IPR029063">
    <property type="entry name" value="SAM-dependent_MTases_sf"/>
</dbReference>
<accession>A0ABS6RWZ3</accession>
<dbReference type="GO" id="GO:0008168">
    <property type="term" value="F:methyltransferase activity"/>
    <property type="evidence" value="ECO:0007669"/>
    <property type="project" value="UniProtKB-KW"/>
</dbReference>
<evidence type="ECO:0000313" key="1">
    <source>
        <dbReference type="EMBL" id="MBV6340870.1"/>
    </source>
</evidence>
<dbReference type="CDD" id="cd02440">
    <property type="entry name" value="AdoMet_MTases"/>
    <property type="match status" value="1"/>
</dbReference>
<dbReference type="Proteomes" id="UP001196980">
    <property type="component" value="Unassembled WGS sequence"/>
</dbReference>
<dbReference type="EMBL" id="JABXWD010000053">
    <property type="protein sequence ID" value="MBV6340870.1"/>
    <property type="molecule type" value="Genomic_DNA"/>
</dbReference>
<dbReference type="RefSeq" id="WP_218251486.1">
    <property type="nucleotide sequence ID" value="NZ_JABXWD010000053.1"/>
</dbReference>
<evidence type="ECO:0000313" key="2">
    <source>
        <dbReference type="Proteomes" id="UP001196980"/>
    </source>
</evidence>
<keyword evidence="2" id="KW-1185">Reference proteome</keyword>
<proteinExistence type="predicted"/>
<sequence length="309" mass="35944">MDEGASLLDNVHAEFKDGKTPASLVLDKLFFGLRKLRNNMTHEVWDHFSRYTVPRHPLIEIIHQDPFTRRSFEKPRGYDGDARLLDFIYGYYDFKNMDITDTGKEIFTYTTNSPASKAVRARKEIIIELINKTAINVKCPRIFSLACGHLREAHSCAAIQERQIKEFIAMDYDTKTLDIVKNNFQDYNVKGYHGSVKDIIVSNKYKELGLFDVVYASGLYDYLSQRIAVRLTQRLFELLNPGGKLLFANFIPDIMDIGYMETFMDWRLIYRDSSQLNDVLSGIAQQEYCDKKFFTEDNENIAFIEITKR</sequence>
<gene>
    <name evidence="1" type="ORF">HWQ67_04670</name>
</gene>
<keyword evidence="1" id="KW-0808">Transferase</keyword>
<dbReference type="SUPFAM" id="SSF53335">
    <property type="entry name" value="S-adenosyl-L-methionine-dependent methyltransferases"/>
    <property type="match status" value="1"/>
</dbReference>
<comment type="caution">
    <text evidence="1">The sequence shown here is derived from an EMBL/GenBank/DDBJ whole genome shotgun (WGS) entry which is preliminary data.</text>
</comment>
<dbReference type="GO" id="GO:0032259">
    <property type="term" value="P:methylation"/>
    <property type="evidence" value="ECO:0007669"/>
    <property type="project" value="UniProtKB-KW"/>
</dbReference>
<protein>
    <submittedName>
        <fullName evidence="1">Class I SAM-dependent methyltransferase</fullName>
    </submittedName>
</protein>
<name>A0ABS6RWZ3_9BACT</name>